<dbReference type="AlphaFoldDB" id="A0A8B6CGW9"/>
<protein>
    <submittedName>
        <fullName evidence="5">Uncharacterized protein</fullName>
    </submittedName>
</protein>
<dbReference type="Pfam" id="PF00090">
    <property type="entry name" value="TSP_1"/>
    <property type="match status" value="2"/>
</dbReference>
<dbReference type="FunFam" id="2.20.100.10:FF:000001">
    <property type="entry name" value="semaphorin-5A isoform X1"/>
    <property type="match status" value="1"/>
</dbReference>
<keyword evidence="1" id="KW-0677">Repeat</keyword>
<dbReference type="InterPro" id="IPR036383">
    <property type="entry name" value="TSP1_rpt_sf"/>
</dbReference>
<evidence type="ECO:0000256" key="1">
    <source>
        <dbReference type="ARBA" id="ARBA00022737"/>
    </source>
</evidence>
<dbReference type="PANTHER" id="PTHR22906">
    <property type="entry name" value="PROPERDIN"/>
    <property type="match status" value="1"/>
</dbReference>
<keyword evidence="4" id="KW-0812">Transmembrane</keyword>
<evidence type="ECO:0000313" key="6">
    <source>
        <dbReference type="Proteomes" id="UP000596742"/>
    </source>
</evidence>
<evidence type="ECO:0000256" key="2">
    <source>
        <dbReference type="ARBA" id="ARBA00023157"/>
    </source>
</evidence>
<comment type="caution">
    <text evidence="5">The sequence shown here is derived from an EMBL/GenBank/DDBJ whole genome shotgun (WGS) entry which is preliminary data.</text>
</comment>
<reference evidence="5" key="1">
    <citation type="submission" date="2018-11" db="EMBL/GenBank/DDBJ databases">
        <authorList>
            <person name="Alioto T."/>
            <person name="Alioto T."/>
        </authorList>
    </citation>
    <scope>NUCLEOTIDE SEQUENCE</scope>
</reference>
<keyword evidence="4" id="KW-1133">Transmembrane helix</keyword>
<name>A0A8B6CGW9_MYTGA</name>
<keyword evidence="2" id="KW-1015">Disulfide bond</keyword>
<gene>
    <name evidence="5" type="ORF">MGAL_10B060900</name>
</gene>
<accession>A0A8B6CGW9</accession>
<feature type="region of interest" description="Disordered" evidence="3">
    <location>
        <begin position="1"/>
        <end position="24"/>
    </location>
</feature>
<dbReference type="Proteomes" id="UP000596742">
    <property type="component" value="Unassembled WGS sequence"/>
</dbReference>
<dbReference type="PROSITE" id="PS50092">
    <property type="entry name" value="TSP1"/>
    <property type="match status" value="2"/>
</dbReference>
<proteinExistence type="predicted"/>
<evidence type="ECO:0000313" key="5">
    <source>
        <dbReference type="EMBL" id="VDI04438.1"/>
    </source>
</evidence>
<dbReference type="SUPFAM" id="SSF82895">
    <property type="entry name" value="TSP-1 type 1 repeat"/>
    <property type="match status" value="2"/>
</dbReference>
<keyword evidence="4" id="KW-0472">Membrane</keyword>
<keyword evidence="6" id="KW-1185">Reference proteome</keyword>
<dbReference type="SMART" id="SM00209">
    <property type="entry name" value="TSP1"/>
    <property type="match status" value="2"/>
</dbReference>
<evidence type="ECO:0000256" key="4">
    <source>
        <dbReference type="SAM" id="Phobius"/>
    </source>
</evidence>
<dbReference type="PANTHER" id="PTHR22906:SF21">
    <property type="entry name" value="SEMA DOMAIN-CONTAINING PROTEIN"/>
    <property type="match status" value="1"/>
</dbReference>
<dbReference type="EMBL" id="UYJE01001702">
    <property type="protein sequence ID" value="VDI04438.1"/>
    <property type="molecule type" value="Genomic_DNA"/>
</dbReference>
<dbReference type="OrthoDB" id="6273859at2759"/>
<feature type="compositionally biased region" description="Polar residues" evidence="3">
    <location>
        <begin position="1"/>
        <end position="14"/>
    </location>
</feature>
<dbReference type="InterPro" id="IPR000884">
    <property type="entry name" value="TSP1_rpt"/>
</dbReference>
<organism evidence="5 6">
    <name type="scientific">Mytilus galloprovincialis</name>
    <name type="common">Mediterranean mussel</name>
    <dbReference type="NCBI Taxonomy" id="29158"/>
    <lineage>
        <taxon>Eukaryota</taxon>
        <taxon>Metazoa</taxon>
        <taxon>Spiralia</taxon>
        <taxon>Lophotrochozoa</taxon>
        <taxon>Mollusca</taxon>
        <taxon>Bivalvia</taxon>
        <taxon>Autobranchia</taxon>
        <taxon>Pteriomorphia</taxon>
        <taxon>Mytilida</taxon>
        <taxon>Mytiloidea</taxon>
        <taxon>Mytilidae</taxon>
        <taxon>Mytilinae</taxon>
        <taxon>Mytilus</taxon>
    </lineage>
</organism>
<sequence>MYTVLSSSCGSGNQVRKRTRSCDNPEPYNGGRQCYGLKTGVENRYCHHNPCPVDGDLRDNSQWSPWDTCNATCGGGIYSRYRNRTCENPDLMYGVMNCSGSNTERQKSTCNTQGCKASVLNYVIIPGTVFPLLVVIIVCVVVWKKKRNRTSVTTHCIQNVAYLKPGKDKATSEDNKHSRKLEEKQITDGNIENLYLNTNNYLNCSSDNDPVDNTYDYAEEEEDHFDKNVDDNDLYEEITVRC</sequence>
<evidence type="ECO:0000256" key="3">
    <source>
        <dbReference type="SAM" id="MobiDB-lite"/>
    </source>
</evidence>
<dbReference type="InterPro" id="IPR052065">
    <property type="entry name" value="Compl_asym_regulator"/>
</dbReference>
<dbReference type="Gene3D" id="2.20.100.10">
    <property type="entry name" value="Thrombospondin type-1 (TSP1) repeat"/>
    <property type="match status" value="2"/>
</dbReference>
<feature type="transmembrane region" description="Helical" evidence="4">
    <location>
        <begin position="119"/>
        <end position="143"/>
    </location>
</feature>